<evidence type="ECO:0000313" key="1">
    <source>
        <dbReference type="EMBL" id="KAL2073564.1"/>
    </source>
</evidence>
<feature type="non-terminal residue" evidence="1">
    <location>
        <position position="72"/>
    </location>
</feature>
<sequence>MYSSYSLTAIKSQNHEWIGLARECFGPESKLIIRSKKSTKVGLHATGKTLYMRIKQFAPSTNDTMFCLLSLA</sequence>
<evidence type="ECO:0000313" key="2">
    <source>
        <dbReference type="Proteomes" id="UP001595075"/>
    </source>
</evidence>
<dbReference type="EMBL" id="JAZHXI010000003">
    <property type="protein sequence ID" value="KAL2073564.1"/>
    <property type="molecule type" value="Genomic_DNA"/>
</dbReference>
<reference evidence="1 2" key="1">
    <citation type="journal article" date="2024" name="Commun. Biol.">
        <title>Comparative genomic analysis of thermophilic fungi reveals convergent evolutionary adaptations and gene losses.</title>
        <authorList>
            <person name="Steindorff A.S."/>
            <person name="Aguilar-Pontes M.V."/>
            <person name="Robinson A.J."/>
            <person name="Andreopoulos B."/>
            <person name="LaButti K."/>
            <person name="Kuo A."/>
            <person name="Mondo S."/>
            <person name="Riley R."/>
            <person name="Otillar R."/>
            <person name="Haridas S."/>
            <person name="Lipzen A."/>
            <person name="Grimwood J."/>
            <person name="Schmutz J."/>
            <person name="Clum A."/>
            <person name="Reid I.D."/>
            <person name="Moisan M.C."/>
            <person name="Butler G."/>
            <person name="Nguyen T.T.M."/>
            <person name="Dewar K."/>
            <person name="Conant G."/>
            <person name="Drula E."/>
            <person name="Henrissat B."/>
            <person name="Hansel C."/>
            <person name="Singer S."/>
            <person name="Hutchinson M.I."/>
            <person name="de Vries R.P."/>
            <person name="Natvig D.O."/>
            <person name="Powell A.J."/>
            <person name="Tsang A."/>
            <person name="Grigoriev I.V."/>
        </authorList>
    </citation>
    <scope>NUCLEOTIDE SEQUENCE [LARGE SCALE GENOMIC DNA]</scope>
    <source>
        <strain evidence="1 2">CBS 494.80</strain>
    </source>
</reference>
<dbReference type="Proteomes" id="UP001595075">
    <property type="component" value="Unassembled WGS sequence"/>
</dbReference>
<comment type="caution">
    <text evidence="1">The sequence shown here is derived from an EMBL/GenBank/DDBJ whole genome shotgun (WGS) entry which is preliminary data.</text>
</comment>
<accession>A0ABR4CWX1</accession>
<gene>
    <name evidence="1" type="ORF">VTL71DRAFT_10890</name>
</gene>
<keyword evidence="2" id="KW-1185">Reference proteome</keyword>
<name>A0ABR4CWX1_9HELO</name>
<protein>
    <submittedName>
        <fullName evidence="1">Uncharacterized protein</fullName>
    </submittedName>
</protein>
<proteinExistence type="predicted"/>
<organism evidence="1 2">
    <name type="scientific">Oculimacula yallundae</name>
    <dbReference type="NCBI Taxonomy" id="86028"/>
    <lineage>
        <taxon>Eukaryota</taxon>
        <taxon>Fungi</taxon>
        <taxon>Dikarya</taxon>
        <taxon>Ascomycota</taxon>
        <taxon>Pezizomycotina</taxon>
        <taxon>Leotiomycetes</taxon>
        <taxon>Helotiales</taxon>
        <taxon>Ploettnerulaceae</taxon>
        <taxon>Oculimacula</taxon>
    </lineage>
</organism>